<sequence length="218" mass="24412">MRINADFSKPAFVLPDQYEWRPSPQAGVERVMLDRVGEEKARATSVVRYAPQSFFPVHSHPGGEEILVLSGTFSEDNRHYPAGWYLRSPPGSSHRPFSEEGVVIFVKLWQMDREETEEVRLDTNNPANWVVEPEREYCPLYSDSSENVRLVRLPAGASVFSGSTPGAEIFVLQGSVLDRQRTYSSGSWVRLPAGVYTDFAAGGQGAKFYIKTGRLGEH</sequence>
<protein>
    <submittedName>
        <fullName evidence="2">Anti-sigma factor</fullName>
    </submittedName>
</protein>
<dbReference type="InterPro" id="IPR011051">
    <property type="entry name" value="RmlC_Cupin_sf"/>
</dbReference>
<evidence type="ECO:0000259" key="1">
    <source>
        <dbReference type="Pfam" id="PF12973"/>
    </source>
</evidence>
<dbReference type="OrthoDB" id="9801227at2"/>
<dbReference type="Gene3D" id="2.60.120.10">
    <property type="entry name" value="Jelly Rolls"/>
    <property type="match status" value="1"/>
</dbReference>
<dbReference type="SUPFAM" id="SSF51182">
    <property type="entry name" value="RmlC-like cupins"/>
    <property type="match status" value="2"/>
</dbReference>
<reference evidence="2 3" key="1">
    <citation type="submission" date="2017-08" db="EMBL/GenBank/DDBJ databases">
        <title>Pusillimonas indicus sp. nov., a member of the family Alcaligenaceae isolated from surface seawater.</title>
        <authorList>
            <person name="Li J."/>
        </authorList>
    </citation>
    <scope>NUCLEOTIDE SEQUENCE [LARGE SCALE GENOMIC DNA]</scope>
    <source>
        <strain evidence="2 3">L52-1-41</strain>
    </source>
</reference>
<name>A0A3A1YWD5_9BURK</name>
<dbReference type="Proteomes" id="UP000266206">
    <property type="component" value="Unassembled WGS sequence"/>
</dbReference>
<dbReference type="EMBL" id="NQYH01000003">
    <property type="protein sequence ID" value="RIY41498.1"/>
    <property type="molecule type" value="Genomic_DNA"/>
</dbReference>
<organism evidence="2 3">
    <name type="scientific">Neopusillimonas maritima</name>
    <dbReference type="NCBI Taxonomy" id="2026239"/>
    <lineage>
        <taxon>Bacteria</taxon>
        <taxon>Pseudomonadati</taxon>
        <taxon>Pseudomonadota</taxon>
        <taxon>Betaproteobacteria</taxon>
        <taxon>Burkholderiales</taxon>
        <taxon>Alcaligenaceae</taxon>
        <taxon>Neopusillimonas</taxon>
    </lineage>
</organism>
<evidence type="ECO:0000313" key="2">
    <source>
        <dbReference type="EMBL" id="RIY41498.1"/>
    </source>
</evidence>
<gene>
    <name evidence="2" type="ORF">CJP73_05850</name>
</gene>
<accession>A0A3A1YWD5</accession>
<dbReference type="InterPro" id="IPR014710">
    <property type="entry name" value="RmlC-like_jellyroll"/>
</dbReference>
<feature type="domain" description="ChrR-like cupin" evidence="1">
    <location>
        <begin position="11"/>
        <end position="111"/>
    </location>
</feature>
<comment type="caution">
    <text evidence="2">The sequence shown here is derived from an EMBL/GenBank/DDBJ whole genome shotgun (WGS) entry which is preliminary data.</text>
</comment>
<proteinExistence type="predicted"/>
<dbReference type="AlphaFoldDB" id="A0A3A1YWD5"/>
<dbReference type="CDD" id="cd20303">
    <property type="entry name" value="cupin_ChrR_1"/>
    <property type="match status" value="1"/>
</dbReference>
<evidence type="ECO:0000313" key="3">
    <source>
        <dbReference type="Proteomes" id="UP000266206"/>
    </source>
</evidence>
<dbReference type="InterPro" id="IPR025979">
    <property type="entry name" value="ChrR-like_cupin_dom"/>
</dbReference>
<dbReference type="RefSeq" id="WP_119515761.1">
    <property type="nucleotide sequence ID" value="NZ_NQYH01000003.1"/>
</dbReference>
<dbReference type="Pfam" id="PF12973">
    <property type="entry name" value="Cupin_7"/>
    <property type="match status" value="1"/>
</dbReference>